<dbReference type="Gene3D" id="2.60.40.1180">
    <property type="entry name" value="Golgi alpha-mannosidase II"/>
    <property type="match status" value="1"/>
</dbReference>
<reference evidence="3" key="1">
    <citation type="submission" date="2022-09" db="EMBL/GenBank/DDBJ databases">
        <title>Comparative genomics and taxonomic characterization of three novel marine species of genus Reichenbachiella exhibiting antioxidant and polysaccharide degradation activities.</title>
        <authorList>
            <person name="Muhammad N."/>
            <person name="Lee Y.-J."/>
            <person name="Ko J."/>
            <person name="Kim S.-G."/>
        </authorList>
    </citation>
    <scope>NUCLEOTIDE SEQUENCE</scope>
    <source>
        <strain evidence="3">BKB1-1</strain>
    </source>
</reference>
<keyword evidence="4" id="KW-1185">Reference proteome</keyword>
<evidence type="ECO:0000259" key="2">
    <source>
        <dbReference type="Pfam" id="PF16757"/>
    </source>
</evidence>
<evidence type="ECO:0000259" key="1">
    <source>
        <dbReference type="Pfam" id="PF01120"/>
    </source>
</evidence>
<name>A0ABY6CQ25_9BACT</name>
<evidence type="ECO:0000313" key="4">
    <source>
        <dbReference type="Proteomes" id="UP001065174"/>
    </source>
</evidence>
<dbReference type="Gene3D" id="3.20.20.80">
    <property type="entry name" value="Glycosidases"/>
    <property type="match status" value="1"/>
</dbReference>
<dbReference type="SUPFAM" id="SSF51445">
    <property type="entry name" value="(Trans)glycosidases"/>
    <property type="match status" value="1"/>
</dbReference>
<accession>A0ABY6CQ25</accession>
<dbReference type="InterPro" id="IPR057739">
    <property type="entry name" value="Glyco_hydro_29_N"/>
</dbReference>
<dbReference type="RefSeq" id="WP_262309328.1">
    <property type="nucleotide sequence ID" value="NZ_CP106679.1"/>
</dbReference>
<dbReference type="EMBL" id="CP106679">
    <property type="protein sequence ID" value="UXP31889.1"/>
    <property type="molecule type" value="Genomic_DNA"/>
</dbReference>
<organism evidence="3 4">
    <name type="scientific">Reichenbachiella agarivorans</name>
    <dbReference type="NCBI Taxonomy" id="2979464"/>
    <lineage>
        <taxon>Bacteria</taxon>
        <taxon>Pseudomonadati</taxon>
        <taxon>Bacteroidota</taxon>
        <taxon>Cytophagia</taxon>
        <taxon>Cytophagales</taxon>
        <taxon>Reichenbachiellaceae</taxon>
        <taxon>Reichenbachiella</taxon>
    </lineage>
</organism>
<gene>
    <name evidence="3" type="ORF">N6H18_16205</name>
</gene>
<dbReference type="Pfam" id="PF01120">
    <property type="entry name" value="Alpha_L_fucos"/>
    <property type="match status" value="1"/>
</dbReference>
<feature type="domain" description="Alpha-L-fucosidase C-terminal" evidence="2">
    <location>
        <begin position="81"/>
        <end position="163"/>
    </location>
</feature>
<dbReference type="Pfam" id="PF16757">
    <property type="entry name" value="Fucosidase_C"/>
    <property type="match status" value="1"/>
</dbReference>
<dbReference type="Proteomes" id="UP001065174">
    <property type="component" value="Chromosome"/>
</dbReference>
<dbReference type="InterPro" id="IPR017853">
    <property type="entry name" value="GH"/>
</dbReference>
<feature type="domain" description="Glycoside hydrolase family 29 N-terminal" evidence="1">
    <location>
        <begin position="1"/>
        <end position="40"/>
    </location>
</feature>
<dbReference type="InterPro" id="IPR031919">
    <property type="entry name" value="Fucosidase_C"/>
</dbReference>
<protein>
    <submittedName>
        <fullName evidence="3">Alpha-L-fucosidase</fullName>
    </submittedName>
</protein>
<proteinExistence type="predicted"/>
<evidence type="ECO:0000313" key="3">
    <source>
        <dbReference type="EMBL" id="UXP31889.1"/>
    </source>
</evidence>
<dbReference type="InterPro" id="IPR013780">
    <property type="entry name" value="Glyco_hydro_b"/>
</dbReference>
<sequence length="166" mass="18586">MVSKNGIMLLSAGPMADGTIPQEQVDAMQGIGAWMSRYGEAIYGTRPFVAYGQGPTQIRQRPHDGWNEFDALKGGLDELHEHDIRYTRKGDVVYVIQLGWDDQESQRVLKVFAQEAKGIKMQSVSVLGSQEIIQWHRGKQGLVVHQPQTKPAEADAALVYKIQLWP</sequence>